<gene>
    <name evidence="3" type="ORF">SCHPADRAFT_995772</name>
</gene>
<keyword evidence="4" id="KW-1185">Reference proteome</keyword>
<dbReference type="InterPro" id="IPR024771">
    <property type="entry name" value="SUZ"/>
</dbReference>
<feature type="compositionally biased region" description="Basic residues" evidence="1">
    <location>
        <begin position="244"/>
        <end position="258"/>
    </location>
</feature>
<feature type="compositionally biased region" description="Low complexity" evidence="1">
    <location>
        <begin position="184"/>
        <end position="200"/>
    </location>
</feature>
<dbReference type="PROSITE" id="PS51673">
    <property type="entry name" value="SUZ"/>
    <property type="match status" value="1"/>
</dbReference>
<dbReference type="STRING" id="27342.A0A0H2RU44"/>
<dbReference type="PANTHER" id="PTHR31796:SF2">
    <property type="entry name" value="SUZ DOMAIN-CONTAINING PROTEIN 1"/>
    <property type="match status" value="1"/>
</dbReference>
<feature type="region of interest" description="Disordered" evidence="1">
    <location>
        <begin position="144"/>
        <end position="171"/>
    </location>
</feature>
<protein>
    <recommendedName>
        <fullName evidence="2">SUZ domain-containing protein</fullName>
    </recommendedName>
</protein>
<proteinExistence type="predicted"/>
<evidence type="ECO:0000259" key="2">
    <source>
        <dbReference type="PROSITE" id="PS51673"/>
    </source>
</evidence>
<dbReference type="EMBL" id="KQ085928">
    <property type="protein sequence ID" value="KLO15515.1"/>
    <property type="molecule type" value="Genomic_DNA"/>
</dbReference>
<evidence type="ECO:0000256" key="1">
    <source>
        <dbReference type="SAM" id="MobiDB-lite"/>
    </source>
</evidence>
<accession>A0A0H2RU44</accession>
<dbReference type="PANTHER" id="PTHR31796">
    <property type="entry name" value="SUZ DOMAIN-CONTAINING PROTEIN 1"/>
    <property type="match status" value="1"/>
</dbReference>
<dbReference type="Pfam" id="PF12752">
    <property type="entry name" value="SUZ"/>
    <property type="match status" value="1"/>
</dbReference>
<dbReference type="AlphaFoldDB" id="A0A0H2RU44"/>
<reference evidence="3 4" key="1">
    <citation type="submission" date="2015-04" db="EMBL/GenBank/DDBJ databases">
        <title>Complete genome sequence of Schizopora paradoxa KUC8140, a cosmopolitan wood degrader in East Asia.</title>
        <authorList>
            <consortium name="DOE Joint Genome Institute"/>
            <person name="Min B."/>
            <person name="Park H."/>
            <person name="Jang Y."/>
            <person name="Kim J.-J."/>
            <person name="Kim K.H."/>
            <person name="Pangilinan J."/>
            <person name="Lipzen A."/>
            <person name="Riley R."/>
            <person name="Grigoriev I.V."/>
            <person name="Spatafora J.W."/>
            <person name="Choi I.-G."/>
        </authorList>
    </citation>
    <scope>NUCLEOTIDE SEQUENCE [LARGE SCALE GENOMIC DNA]</scope>
    <source>
        <strain evidence="3 4">KUC8140</strain>
    </source>
</reference>
<evidence type="ECO:0000313" key="3">
    <source>
        <dbReference type="EMBL" id="KLO15515.1"/>
    </source>
</evidence>
<organism evidence="3 4">
    <name type="scientific">Schizopora paradoxa</name>
    <dbReference type="NCBI Taxonomy" id="27342"/>
    <lineage>
        <taxon>Eukaryota</taxon>
        <taxon>Fungi</taxon>
        <taxon>Dikarya</taxon>
        <taxon>Basidiomycota</taxon>
        <taxon>Agaricomycotina</taxon>
        <taxon>Agaricomycetes</taxon>
        <taxon>Hymenochaetales</taxon>
        <taxon>Schizoporaceae</taxon>
        <taxon>Schizopora</taxon>
    </lineage>
</organism>
<dbReference type="InterPro" id="IPR039228">
    <property type="entry name" value="SZRD1"/>
</dbReference>
<name>A0A0H2RU44_9AGAM</name>
<dbReference type="Proteomes" id="UP000053477">
    <property type="component" value="Unassembled WGS sequence"/>
</dbReference>
<dbReference type="InParanoid" id="A0A0H2RU44"/>
<evidence type="ECO:0000313" key="4">
    <source>
        <dbReference type="Proteomes" id="UP000053477"/>
    </source>
</evidence>
<feature type="domain" description="SUZ" evidence="2">
    <location>
        <begin position="107"/>
        <end position="185"/>
    </location>
</feature>
<feature type="compositionally biased region" description="Basic and acidic residues" evidence="1">
    <location>
        <begin position="157"/>
        <end position="171"/>
    </location>
</feature>
<feature type="region of interest" description="Disordered" evidence="1">
    <location>
        <begin position="183"/>
        <end position="258"/>
    </location>
</feature>
<sequence length="258" mass="28062">MDSPKSRLLFLTGATNHLPSTLPLKHSGISSRRHVAFVTKSIVNPRPSRTKDTVVVDDWDADGDDDGEVDANTIEEEKEKVEGAGFPGRRVNGIAENEAIWEAANAKAPAPKIDVVAATSLRPGAFVPPPELFQAPIRILKRPEASKETISQGPKTLSKEEQERQLREKEAEYVKARERIFGASSSSVSVDSSKSESQTSDCTEKSGQLVDEERFRGVTVIRNPTGPSPSDENAGDGKASRGFGGRRGKRRGKKETRT</sequence>